<organism evidence="3 4">
    <name type="scientific">Nitratireductor basaltis</name>
    <dbReference type="NCBI Taxonomy" id="472175"/>
    <lineage>
        <taxon>Bacteria</taxon>
        <taxon>Pseudomonadati</taxon>
        <taxon>Pseudomonadota</taxon>
        <taxon>Alphaproteobacteria</taxon>
        <taxon>Hyphomicrobiales</taxon>
        <taxon>Phyllobacteriaceae</taxon>
        <taxon>Nitratireductor</taxon>
    </lineage>
</organism>
<sequence length="330" mass="35290">MFKSLAGRAASMAVAVALMSGAAAAEELRYAHVGAEGDIQTRYASEAADAIAAETDGEVTVQVFPASQLGGVAEMVDGVRMGSISMGHHDFASLARIVPDVAVFNAPFIYRDAAQALAATDPNNSPALQEINEKLISEGGVRIIGRIYRGARHISSNFEVKSPADLEDKPFRAVPLDLWVSMVKGFGATPTPVEVSELPTALMTGLVVGQENPLTMISANKLYEVQSHVALTGHMHSVLAVFVNEKAWQGLSEDNRAAITKVLEEKAQASLEWATASEEELVAELKGVGMTVITEAEGLDLEAFRKPVLEQIRADFPNFAPYIEQIAEVK</sequence>
<feature type="chain" id="PRO_5001783048" evidence="2">
    <location>
        <begin position="26"/>
        <end position="330"/>
    </location>
</feature>
<dbReference type="OrthoDB" id="9803763at2"/>
<gene>
    <name evidence="3" type="ORF">EL18_00247</name>
</gene>
<reference evidence="3 4" key="1">
    <citation type="submission" date="2014-05" db="EMBL/GenBank/DDBJ databases">
        <title>Draft Genome Sequence of Nitratireductor basaltis Strain UMTGB225, A Marine Bacterium Isolated from Green Barrel Tunicate.</title>
        <authorList>
            <person name="Gan H.Y."/>
        </authorList>
    </citation>
    <scope>NUCLEOTIDE SEQUENCE [LARGE SCALE GENOMIC DNA]</scope>
    <source>
        <strain evidence="3 4">UMTGB225</strain>
    </source>
</reference>
<evidence type="ECO:0000313" key="4">
    <source>
        <dbReference type="Proteomes" id="UP000053675"/>
    </source>
</evidence>
<accession>A0A084U8E6</accession>
<dbReference type="NCBIfam" id="NF037995">
    <property type="entry name" value="TRAP_S1"/>
    <property type="match status" value="1"/>
</dbReference>
<dbReference type="Gene3D" id="3.40.190.170">
    <property type="entry name" value="Bacterial extracellular solute-binding protein, family 7"/>
    <property type="match status" value="1"/>
</dbReference>
<proteinExistence type="predicted"/>
<keyword evidence="1 2" id="KW-0732">Signal</keyword>
<dbReference type="AlphaFoldDB" id="A0A084U8E6"/>
<dbReference type="Proteomes" id="UP000053675">
    <property type="component" value="Unassembled WGS sequence"/>
</dbReference>
<dbReference type="RefSeq" id="WP_036478953.1">
    <property type="nucleotide sequence ID" value="NZ_JMQM01000001.1"/>
</dbReference>
<keyword evidence="4" id="KW-1185">Reference proteome</keyword>
<dbReference type="InterPro" id="IPR018389">
    <property type="entry name" value="DctP_fam"/>
</dbReference>
<evidence type="ECO:0000256" key="2">
    <source>
        <dbReference type="SAM" id="SignalP"/>
    </source>
</evidence>
<protein>
    <submittedName>
        <fullName evidence="3">TRAP transporter substrate-binding protein</fullName>
    </submittedName>
</protein>
<comment type="caution">
    <text evidence="3">The sequence shown here is derived from an EMBL/GenBank/DDBJ whole genome shotgun (WGS) entry which is preliminary data.</text>
</comment>
<evidence type="ECO:0000256" key="1">
    <source>
        <dbReference type="ARBA" id="ARBA00022729"/>
    </source>
</evidence>
<dbReference type="eggNOG" id="COG1638">
    <property type="taxonomic scope" value="Bacteria"/>
</dbReference>
<feature type="signal peptide" evidence="2">
    <location>
        <begin position="1"/>
        <end position="25"/>
    </location>
</feature>
<dbReference type="PATRIC" id="fig|472175.3.peg.254"/>
<dbReference type="STRING" id="472175.EL18_00247"/>
<dbReference type="EMBL" id="JMQM01000001">
    <property type="protein sequence ID" value="KFB09232.1"/>
    <property type="molecule type" value="Genomic_DNA"/>
</dbReference>
<dbReference type="GO" id="GO:0055085">
    <property type="term" value="P:transmembrane transport"/>
    <property type="evidence" value="ECO:0007669"/>
    <property type="project" value="InterPro"/>
</dbReference>
<dbReference type="PANTHER" id="PTHR33376">
    <property type="match status" value="1"/>
</dbReference>
<name>A0A084U8E6_9HYPH</name>
<dbReference type="PANTHER" id="PTHR33376:SF4">
    <property type="entry name" value="SIALIC ACID-BINDING PERIPLASMIC PROTEIN SIAP"/>
    <property type="match status" value="1"/>
</dbReference>
<dbReference type="CDD" id="cd13603">
    <property type="entry name" value="PBP2_TRAP_Siap_TeaA_like"/>
    <property type="match status" value="1"/>
</dbReference>
<dbReference type="Pfam" id="PF03480">
    <property type="entry name" value="DctP"/>
    <property type="match status" value="1"/>
</dbReference>
<evidence type="ECO:0000313" key="3">
    <source>
        <dbReference type="EMBL" id="KFB09232.1"/>
    </source>
</evidence>
<dbReference type="InterPro" id="IPR038404">
    <property type="entry name" value="TRAP_DctP_sf"/>
</dbReference>